<dbReference type="AlphaFoldDB" id="A0A418N1F0"/>
<evidence type="ECO:0000256" key="1">
    <source>
        <dbReference type="SAM" id="MobiDB-lite"/>
    </source>
</evidence>
<dbReference type="Pfam" id="PF04965">
    <property type="entry name" value="GPW_gp25"/>
    <property type="match status" value="1"/>
</dbReference>
<keyword evidence="4" id="KW-1185">Reference proteome</keyword>
<proteinExistence type="predicted"/>
<sequence length="155" mass="16582">MRAIRFVGAGFDPGQGGGLGLTAAGGLAMTDGDETVRQALFLLLSTTPGERLMRPGYGSRLHRLVFAPNDDTTAGLAIHYVRAAIARWEPRIDVLGVDAGPDPDDPWLLTIRLDYRIRASLSPGQLVFSVDLLPADDDPPAEPTGDPGFEAEETR</sequence>
<feature type="domain" description="IraD/Gp25-like" evidence="2">
    <location>
        <begin position="31"/>
        <end position="119"/>
    </location>
</feature>
<feature type="region of interest" description="Disordered" evidence="1">
    <location>
        <begin position="133"/>
        <end position="155"/>
    </location>
</feature>
<evidence type="ECO:0000313" key="3">
    <source>
        <dbReference type="EMBL" id="RIV41243.1"/>
    </source>
</evidence>
<evidence type="ECO:0000313" key="4">
    <source>
        <dbReference type="Proteomes" id="UP000283832"/>
    </source>
</evidence>
<reference evidence="3 4" key="1">
    <citation type="submission" date="2018-08" db="EMBL/GenBank/DDBJ databases">
        <title>Jishengella sp. nov., isolated from a root of Azadirachta indica A. Juss. var. siamensis Valenton.</title>
        <authorList>
            <person name="Kuncharoen N."/>
            <person name="Tanasupawat S."/>
            <person name="Kudo T."/>
            <person name="Ohkuma M."/>
        </authorList>
    </citation>
    <scope>NUCLEOTIDE SEQUENCE [LARGE SCALE GENOMIC DNA]</scope>
    <source>
        <strain evidence="3 4">AZ1-13</strain>
    </source>
</reference>
<organism evidence="3 4">
    <name type="scientific">Micromonospora radicis</name>
    <dbReference type="NCBI Taxonomy" id="1894971"/>
    <lineage>
        <taxon>Bacteria</taxon>
        <taxon>Bacillati</taxon>
        <taxon>Actinomycetota</taxon>
        <taxon>Actinomycetes</taxon>
        <taxon>Micromonosporales</taxon>
        <taxon>Micromonosporaceae</taxon>
        <taxon>Micromonospora</taxon>
    </lineage>
</organism>
<evidence type="ECO:0000259" key="2">
    <source>
        <dbReference type="Pfam" id="PF04965"/>
    </source>
</evidence>
<protein>
    <recommendedName>
        <fullName evidence="2">IraD/Gp25-like domain-containing protein</fullName>
    </recommendedName>
</protein>
<dbReference type="InterPro" id="IPR007048">
    <property type="entry name" value="IraD/Gp25-like"/>
</dbReference>
<dbReference type="Gene3D" id="3.10.450.40">
    <property type="match status" value="1"/>
</dbReference>
<name>A0A418N1F0_9ACTN</name>
<accession>A0A418N1F0</accession>
<dbReference type="Proteomes" id="UP000283832">
    <property type="component" value="Unassembled WGS sequence"/>
</dbReference>
<gene>
    <name evidence="3" type="ORF">D2L64_00555</name>
</gene>
<dbReference type="OrthoDB" id="9802846at2"/>
<comment type="caution">
    <text evidence="3">The sequence shown here is derived from an EMBL/GenBank/DDBJ whole genome shotgun (WGS) entry which is preliminary data.</text>
</comment>
<dbReference type="SUPFAM" id="SSF160719">
    <property type="entry name" value="gpW/gp25-like"/>
    <property type="match status" value="1"/>
</dbReference>
<dbReference type="RefSeq" id="WP_119572445.1">
    <property type="nucleotide sequence ID" value="NZ_QXEC01000001.1"/>
</dbReference>
<dbReference type="EMBL" id="QXEC01000001">
    <property type="protein sequence ID" value="RIV41243.1"/>
    <property type="molecule type" value="Genomic_DNA"/>
</dbReference>